<evidence type="ECO:0000256" key="2">
    <source>
        <dbReference type="ARBA" id="ARBA00005995"/>
    </source>
</evidence>
<feature type="binding site" evidence="5">
    <location>
        <begin position="44"/>
        <end position="45"/>
    </location>
    <ligand>
        <name>FAD</name>
        <dbReference type="ChEBI" id="CHEBI:57692"/>
    </ligand>
</feature>
<dbReference type="STRING" id="43265.A0A545W0W2"/>
<dbReference type="OrthoDB" id="5046242at2759"/>
<comment type="similarity">
    <text evidence="2 6">Belongs to the flavin monoamine oxidase family.</text>
</comment>
<keyword evidence="9" id="KW-1185">Reference proteome</keyword>
<evidence type="ECO:0000256" key="5">
    <source>
        <dbReference type="PIRSR" id="PIRSR601613-1"/>
    </source>
</evidence>
<dbReference type="PANTHER" id="PTHR43563">
    <property type="entry name" value="AMINE OXIDASE"/>
    <property type="match status" value="1"/>
</dbReference>
<feature type="binding site" evidence="5">
    <location>
        <position position="419"/>
    </location>
    <ligand>
        <name>FAD</name>
        <dbReference type="ChEBI" id="CHEBI:57692"/>
    </ligand>
</feature>
<dbReference type="SUPFAM" id="SSF54373">
    <property type="entry name" value="FAD-linked reductases, C-terminal domain"/>
    <property type="match status" value="1"/>
</dbReference>
<proteinExistence type="inferred from homology"/>
<dbReference type="InterPro" id="IPR050703">
    <property type="entry name" value="Flavin_MAO"/>
</dbReference>
<name>A0A545W0W2_9HYPO</name>
<organism evidence="8 9">
    <name type="scientific">Cordyceps javanica</name>
    <dbReference type="NCBI Taxonomy" id="43265"/>
    <lineage>
        <taxon>Eukaryota</taxon>
        <taxon>Fungi</taxon>
        <taxon>Dikarya</taxon>
        <taxon>Ascomycota</taxon>
        <taxon>Pezizomycotina</taxon>
        <taxon>Sordariomycetes</taxon>
        <taxon>Hypocreomycetidae</taxon>
        <taxon>Hypocreales</taxon>
        <taxon>Cordycipitaceae</taxon>
        <taxon>Cordyceps</taxon>
    </lineage>
</organism>
<evidence type="ECO:0000313" key="8">
    <source>
        <dbReference type="EMBL" id="TQV96324.1"/>
    </source>
</evidence>
<sequence length="458" mass="48514">MARLAQQDPTQSRTADVIVVGAGVSGLQSARRLQQAGLSCLVLEASGHVGGRPRFNNCFDSESHPRTHAIATEFGLLDEPRAAQGKAVLEGFAPFDRHEQPAFSGEDAASLLQLTAILDTISLRQDAAKPDMTVEQLVSSYGATRTVQKLANLWTRTIFGLSSNNVSASQFLSHCASCGGLAAVLDNISGLSDDFSIPEPEHQIGNAIAQCLHAGTIRLHQKATRVEHGSGDLCTVHTESGDIFHGRKVVLAGSLSMCGALEITPSIAAAARWEAMREEQGFSTTVDILFDHPWWQQRDLSGRAQGLAGPIAQVRPSDSRVDGLYALSCQVSGEQSRGMWLWLMSEEERETLIMQHLGSIFGGDSIPRAVQVMEQDDDPLVDGQQSLSIAGGDAGAAATTAQGIMWAAPQGSVYFAGAETSDVWRGHTEGALAAGERTAAELLAVLGAAKAVGLAPRL</sequence>
<keyword evidence="6" id="KW-0274">FAD</keyword>
<dbReference type="InterPro" id="IPR036188">
    <property type="entry name" value="FAD/NAD-bd_sf"/>
</dbReference>
<dbReference type="PRINTS" id="PR00757">
    <property type="entry name" value="AMINEOXDASEF"/>
</dbReference>
<dbReference type="Pfam" id="PF01593">
    <property type="entry name" value="Amino_oxidase"/>
    <property type="match status" value="1"/>
</dbReference>
<dbReference type="PANTHER" id="PTHR43563:SF14">
    <property type="entry name" value="AMINE OXIDASE"/>
    <property type="match status" value="1"/>
</dbReference>
<dbReference type="InterPro" id="IPR002937">
    <property type="entry name" value="Amino_oxidase"/>
</dbReference>
<dbReference type="SUPFAM" id="SSF51905">
    <property type="entry name" value="FAD/NAD(P)-binding domain"/>
    <property type="match status" value="1"/>
</dbReference>
<comment type="cofactor">
    <cofactor evidence="1 6">
        <name>FAD</name>
        <dbReference type="ChEBI" id="CHEBI:57692"/>
    </cofactor>
</comment>
<dbReference type="Gene3D" id="3.50.50.60">
    <property type="entry name" value="FAD/NAD(P)-binding domain"/>
    <property type="match status" value="1"/>
</dbReference>
<feature type="domain" description="Amine oxidase" evidence="7">
    <location>
        <begin position="24"/>
        <end position="443"/>
    </location>
</feature>
<dbReference type="EMBL" id="SPUK01000006">
    <property type="protein sequence ID" value="TQV96324.1"/>
    <property type="molecule type" value="Genomic_DNA"/>
</dbReference>
<evidence type="ECO:0000256" key="4">
    <source>
        <dbReference type="ARBA" id="ARBA00048448"/>
    </source>
</evidence>
<evidence type="ECO:0000256" key="1">
    <source>
        <dbReference type="ARBA" id="ARBA00001974"/>
    </source>
</evidence>
<dbReference type="AlphaFoldDB" id="A0A545W0W2"/>
<protein>
    <recommendedName>
        <fullName evidence="6">Amine oxidase</fullName>
        <ecNumber evidence="6">1.4.3.-</ecNumber>
    </recommendedName>
</protein>
<evidence type="ECO:0000259" key="7">
    <source>
        <dbReference type="Pfam" id="PF01593"/>
    </source>
</evidence>
<dbReference type="Proteomes" id="UP000315783">
    <property type="component" value="Unassembled WGS sequence"/>
</dbReference>
<keyword evidence="3 6" id="KW-0560">Oxidoreductase</keyword>
<reference evidence="8 9" key="1">
    <citation type="journal article" date="2019" name="Appl. Microbiol. Biotechnol.">
        <title>Genome sequence of Isaria javanica and comparative genome analysis insights into family S53 peptidase evolution in fungal entomopathogens.</title>
        <authorList>
            <person name="Lin R."/>
            <person name="Zhang X."/>
            <person name="Xin B."/>
            <person name="Zou M."/>
            <person name="Gao Y."/>
            <person name="Qin F."/>
            <person name="Hu Q."/>
            <person name="Xie B."/>
            <person name="Cheng X."/>
        </authorList>
    </citation>
    <scope>NUCLEOTIDE SEQUENCE [LARGE SCALE GENOMIC DNA]</scope>
    <source>
        <strain evidence="8 9">IJ1G</strain>
    </source>
</reference>
<gene>
    <name evidence="8" type="ORF">IF1G_04907</name>
</gene>
<keyword evidence="6" id="KW-0285">Flavoprotein</keyword>
<comment type="catalytic activity">
    <reaction evidence="4">
        <text>a secondary aliphatic amine + O2 + H2O = a primary amine + an aldehyde + H2O2</text>
        <dbReference type="Rhea" id="RHEA:26414"/>
        <dbReference type="ChEBI" id="CHEBI:15377"/>
        <dbReference type="ChEBI" id="CHEBI:15379"/>
        <dbReference type="ChEBI" id="CHEBI:16240"/>
        <dbReference type="ChEBI" id="CHEBI:17478"/>
        <dbReference type="ChEBI" id="CHEBI:58855"/>
        <dbReference type="ChEBI" id="CHEBI:65296"/>
        <dbReference type="EC" id="1.4.3.4"/>
    </reaction>
</comment>
<comment type="caution">
    <text evidence="8">The sequence shown here is derived from an EMBL/GenBank/DDBJ whole genome shotgun (WGS) entry which is preliminary data.</text>
</comment>
<dbReference type="GO" id="GO:0097621">
    <property type="term" value="F:monoamine oxidase activity"/>
    <property type="evidence" value="ECO:0007669"/>
    <property type="project" value="UniProtKB-EC"/>
</dbReference>
<dbReference type="EC" id="1.4.3.-" evidence="6"/>
<evidence type="ECO:0000256" key="6">
    <source>
        <dbReference type="RuleBase" id="RU362067"/>
    </source>
</evidence>
<feature type="binding site" evidence="5">
    <location>
        <position position="25"/>
    </location>
    <ligand>
        <name>FAD</name>
        <dbReference type="ChEBI" id="CHEBI:57692"/>
    </ligand>
</feature>
<evidence type="ECO:0000313" key="9">
    <source>
        <dbReference type="Proteomes" id="UP000315783"/>
    </source>
</evidence>
<accession>A0A545W0W2</accession>
<evidence type="ECO:0000256" key="3">
    <source>
        <dbReference type="ARBA" id="ARBA00023002"/>
    </source>
</evidence>
<dbReference type="InterPro" id="IPR001613">
    <property type="entry name" value="Flavin_amine_oxidase"/>
</dbReference>